<evidence type="ECO:0000256" key="1">
    <source>
        <dbReference type="ARBA" id="ARBA00005582"/>
    </source>
</evidence>
<dbReference type="PRINTS" id="PR01356">
    <property type="entry name" value="GFGPROTEIN"/>
</dbReference>
<dbReference type="Gene3D" id="3.40.630.30">
    <property type="match status" value="1"/>
</dbReference>
<proteinExistence type="inferred from homology"/>
<protein>
    <recommendedName>
        <fullName evidence="4">Nudix hydrolase domain-containing protein</fullName>
    </recommendedName>
</protein>
<keyword evidence="2" id="KW-0378">Hydrolase</keyword>
<evidence type="ECO:0000256" key="2">
    <source>
        <dbReference type="ARBA" id="ARBA00022801"/>
    </source>
</evidence>
<gene>
    <name evidence="5" type="ORF">VitviT2T_030006</name>
</gene>
<dbReference type="PANTHER" id="PTHR13994">
    <property type="entry name" value="NUDIX HYDROLASE RELATED"/>
    <property type="match status" value="1"/>
</dbReference>
<dbReference type="InterPro" id="IPR003293">
    <property type="entry name" value="Nudix_hydrolase6-like"/>
</dbReference>
<dbReference type="Pfam" id="PF18290">
    <property type="entry name" value="Nudix_hydro"/>
    <property type="match status" value="1"/>
</dbReference>
<dbReference type="Pfam" id="PF00293">
    <property type="entry name" value="NUDIX"/>
    <property type="match status" value="1"/>
</dbReference>
<dbReference type="InterPro" id="IPR015797">
    <property type="entry name" value="NUDIX_hydrolase-like_dom_sf"/>
</dbReference>
<feature type="compositionally biased region" description="Low complexity" evidence="3">
    <location>
        <begin position="332"/>
        <end position="341"/>
    </location>
</feature>
<dbReference type="SUPFAM" id="SSF55811">
    <property type="entry name" value="Nudix"/>
    <property type="match status" value="1"/>
</dbReference>
<evidence type="ECO:0000313" key="5">
    <source>
        <dbReference type="EMBL" id="WKA12641.1"/>
    </source>
</evidence>
<dbReference type="InterPro" id="IPR000086">
    <property type="entry name" value="NUDIX_hydrolase_dom"/>
</dbReference>
<dbReference type="PROSITE" id="PS51462">
    <property type="entry name" value="NUDIX"/>
    <property type="match status" value="1"/>
</dbReference>
<feature type="region of interest" description="Disordered" evidence="3">
    <location>
        <begin position="317"/>
        <end position="342"/>
    </location>
</feature>
<accession>A0ABY9E0B5</accession>
<dbReference type="PROSITE" id="PS00893">
    <property type="entry name" value="NUDIX_BOX"/>
    <property type="match status" value="1"/>
</dbReference>
<sequence length="392" mass="43119">MVNMEKPMDSKVFLTALRASISLWRKQGKRGVWIKLPIGLANLIESAVKEGFHYHHAEPDYLMLVHWISESTTSTIPANATHRVGIGAIVMNDKRELLVVQEKSGKLKGTGIWKIPTGVVDAGEDIFKAAVREVKEETNIDTEFVEILGFRQTHKSFFEKSDLFFLCMMRPLSFDVQKQELEIDAAKWMPFEEYTAQQIVEKPGFYKCITDICLAKGRRMLLQKWVFLVTLWVLIISHGSADSGEVLGYGMPSPTTCVNDPCRPLLSPPAPSLSGYPSYGTPPPPSPLFGYPSYRGPPPPTPLSGYPSYGTPPPPPSLSGYPSYGAPPPPTTQASPSTPGQGCSPPAPVQCCLYGPPAPYEYLPNQNYSAPSPLPLSWFSVMVLSLSFALLL</sequence>
<dbReference type="CDD" id="cd04670">
    <property type="entry name" value="NUDIX_ASFGF2_Nudt6"/>
    <property type="match status" value="1"/>
</dbReference>
<dbReference type="InterPro" id="IPR020084">
    <property type="entry name" value="NUDIX_hydrolase_CS"/>
</dbReference>
<reference evidence="5 6" key="1">
    <citation type="journal article" date="2023" name="Hortic Res">
        <title>The complete reference genome for grapevine (Vitis vinifera L.) genetics and breeding.</title>
        <authorList>
            <person name="Shi X."/>
            <person name="Cao S."/>
            <person name="Wang X."/>
            <person name="Huang S."/>
            <person name="Wang Y."/>
            <person name="Liu Z."/>
            <person name="Liu W."/>
            <person name="Leng X."/>
            <person name="Peng Y."/>
            <person name="Wang N."/>
            <person name="Wang Y."/>
            <person name="Ma Z."/>
            <person name="Xu X."/>
            <person name="Zhang F."/>
            <person name="Xue H."/>
            <person name="Zhong H."/>
            <person name="Wang Y."/>
            <person name="Zhang K."/>
            <person name="Velt A."/>
            <person name="Avia K."/>
            <person name="Holtgrawe D."/>
            <person name="Grimplet J."/>
            <person name="Matus J.T."/>
            <person name="Ware D."/>
            <person name="Wu X."/>
            <person name="Wang H."/>
            <person name="Liu C."/>
            <person name="Fang Y."/>
            <person name="Rustenholz C."/>
            <person name="Cheng Z."/>
            <person name="Xiao H."/>
            <person name="Zhou Y."/>
        </authorList>
    </citation>
    <scope>NUCLEOTIDE SEQUENCE [LARGE SCALE GENOMIC DNA]</scope>
    <source>
        <strain evidence="6">cv. Pinot noir / PN40024</strain>
        <tissue evidence="5">Leaf</tissue>
    </source>
</reference>
<evidence type="ECO:0000256" key="3">
    <source>
        <dbReference type="SAM" id="MobiDB-lite"/>
    </source>
</evidence>
<dbReference type="PANTHER" id="PTHR13994:SF30">
    <property type="entry name" value="NUDIX HYDROLASE 10"/>
    <property type="match status" value="1"/>
</dbReference>
<keyword evidence="6" id="KW-1185">Reference proteome</keyword>
<dbReference type="EMBL" id="CP126666">
    <property type="protein sequence ID" value="WKA12641.1"/>
    <property type="molecule type" value="Genomic_DNA"/>
</dbReference>
<feature type="domain" description="Nudix hydrolase" evidence="4">
    <location>
        <begin position="81"/>
        <end position="211"/>
    </location>
</feature>
<dbReference type="Proteomes" id="UP001227230">
    <property type="component" value="Chromosome 19"/>
</dbReference>
<name>A0ABY9E0B5_VITVI</name>
<dbReference type="InterPro" id="IPR040618">
    <property type="entry name" value="Pre-Nudix"/>
</dbReference>
<dbReference type="Gene3D" id="3.90.79.10">
    <property type="entry name" value="Nucleoside Triphosphate Pyrophosphohydrolase"/>
    <property type="match status" value="1"/>
</dbReference>
<comment type="similarity">
    <text evidence="1">Belongs to the Nudix hydrolase family.</text>
</comment>
<evidence type="ECO:0000313" key="6">
    <source>
        <dbReference type="Proteomes" id="UP001227230"/>
    </source>
</evidence>
<evidence type="ECO:0000259" key="4">
    <source>
        <dbReference type="PROSITE" id="PS51462"/>
    </source>
</evidence>
<organism evidence="5 6">
    <name type="scientific">Vitis vinifera</name>
    <name type="common">Grape</name>
    <dbReference type="NCBI Taxonomy" id="29760"/>
    <lineage>
        <taxon>Eukaryota</taxon>
        <taxon>Viridiplantae</taxon>
        <taxon>Streptophyta</taxon>
        <taxon>Embryophyta</taxon>
        <taxon>Tracheophyta</taxon>
        <taxon>Spermatophyta</taxon>
        <taxon>Magnoliopsida</taxon>
        <taxon>eudicotyledons</taxon>
        <taxon>Gunneridae</taxon>
        <taxon>Pentapetalae</taxon>
        <taxon>rosids</taxon>
        <taxon>Vitales</taxon>
        <taxon>Vitaceae</taxon>
        <taxon>Viteae</taxon>
        <taxon>Vitis</taxon>
    </lineage>
</organism>